<sequence length="1068" mass="115154">MAVSGLGSNAKLILQALPLRKPKAKAPPPPAETKPTDVSSFDGSVESSASVMEQKENTDRDIELSVVLPGDVIKSTTVHGSPFPQKTVRVVINFKKTQKTIVRVSPHVSLQELAPAICSKCEFDPLHTLLLKDYQSKEPLDLTKSLNDLGLRELYAVDVSRDTSGTAFNKSSLQEPCQTPQTLDLLKEKENKGFFSFFQRSKKRRDQTASAPATPLISKPRPTFTRSNTISKQYISNTLPSDAPKKRRAPLPPMSSSQSVPQDLAQSQEGPAPCTVKSTSVEETEKDSCGAGVVRTDSLPLSSKSLGSSSLRRTKRKAPSPPSNVPLPQSDENSHMTVEAPPTDSISEASSPGELSSPAGISSDYSLEEIDEKEELSEAPKGEAGDTSRKSKDSPFASADVTNAVKHDPDSALGGDAAETSQNSKEEQQEANDPDGQEPHVVLNTSHAETALDSVQPLKPLGSNQQNDQNEVIPFPLKTEDNKENGVRRTEMNVAYVAKTSNTDVKADRLSNHQGCKRDAAASYTEDHLAISSLPDQKLNQLAVEKIKMQDAAIQTTPSCNSFDANHQDPESSDFRVDESVQTSNNSKSAQHSPADPRNSVGTSREFQSQGTLIEQEDQPIIKDPYCIPINDALVTPGVDKNANASDLKNYPFYRPKPKPSNEITRCYTPKIGMTTYKIVPPKSLEIVKDWPSETIEYKDGQDTHPLGKRHTSENVKETAIQTEDPGVSEGPEKPQPDPKPKPNLGTEPQVQRARSTAAGAATDHLKPVPRVMRDTVAAPFAPSLEDINSVLEAQLKSRLSNPQGKPSSFFLQMQKRVAGQYVTSAAAKSAHAAPHPAPKEATNKEVERSPPLSPEADPPRLRKTAHLPPQPLLHKSGDAISSPKPAEPSPPAVAPKPVLLPASQAAAQNLKTLKTFGSPRPFSSSAPSPFALAVVKRSQSFSKTRSVPKESAGPPDSPRDAQAGPVGPSVDIPQRGVIDKENNSVYNERNSQLPSPTDCPSLTLTRQSSVTFHSSDPEQIRQSLLSAIRSGEAAAHLKRVTIPAHTISVNGRARVSHPTAPDAEDGY</sequence>
<accession>A0AC55DQG1</accession>
<proteinExistence type="predicted"/>
<name>A0AC55DQG1_ECHTE</name>
<organism evidence="1 2">
    <name type="scientific">Echinops telfairi</name>
    <name type="common">Lesser hedgehog tenrec</name>
    <dbReference type="NCBI Taxonomy" id="9371"/>
    <lineage>
        <taxon>Eukaryota</taxon>
        <taxon>Metazoa</taxon>
        <taxon>Chordata</taxon>
        <taxon>Craniata</taxon>
        <taxon>Vertebrata</taxon>
        <taxon>Euteleostomi</taxon>
        <taxon>Mammalia</taxon>
        <taxon>Eutheria</taxon>
        <taxon>Afrotheria</taxon>
        <taxon>Tenrecidae</taxon>
        <taxon>Tenrecinae</taxon>
        <taxon>Echinops</taxon>
    </lineage>
</organism>
<dbReference type="RefSeq" id="XP_045153973.1">
    <property type="nucleotide sequence ID" value="XM_045298038.1"/>
</dbReference>
<reference evidence="2" key="1">
    <citation type="submission" date="2025-08" db="UniProtKB">
        <authorList>
            <consortium name="RefSeq"/>
        </authorList>
    </citation>
    <scope>IDENTIFICATION</scope>
</reference>
<keyword evidence="1" id="KW-1185">Reference proteome</keyword>
<gene>
    <name evidence="2" type="primary">COBLL1</name>
</gene>
<dbReference type="Proteomes" id="UP000694863">
    <property type="component" value="Unplaced"/>
</dbReference>
<protein>
    <submittedName>
        <fullName evidence="2">Cordon-bleu protein-like 1</fullName>
    </submittedName>
</protein>
<evidence type="ECO:0000313" key="1">
    <source>
        <dbReference type="Proteomes" id="UP000694863"/>
    </source>
</evidence>
<evidence type="ECO:0000313" key="2">
    <source>
        <dbReference type="RefSeq" id="XP_045153973.1"/>
    </source>
</evidence>